<comment type="caution">
    <text evidence="13">The sequence shown here is derived from an EMBL/GenBank/DDBJ whole genome shotgun (WGS) entry which is preliminary data.</text>
</comment>
<dbReference type="PROSITE" id="PS00211">
    <property type="entry name" value="ABC_TRANSPORTER_1"/>
    <property type="match status" value="2"/>
</dbReference>
<dbReference type="SMART" id="SM00382">
    <property type="entry name" value="AAA"/>
    <property type="match status" value="2"/>
</dbReference>
<dbReference type="PROSITE" id="PS50893">
    <property type="entry name" value="ABC_TRANSPORTER_2"/>
    <property type="match status" value="2"/>
</dbReference>
<dbReference type="Gene3D" id="1.20.1560.10">
    <property type="entry name" value="ABC transporter type 1, transmembrane domain"/>
    <property type="match status" value="2"/>
</dbReference>
<evidence type="ECO:0000259" key="11">
    <source>
        <dbReference type="PROSITE" id="PS50893"/>
    </source>
</evidence>
<evidence type="ECO:0000256" key="10">
    <source>
        <dbReference type="SAM" id="Phobius"/>
    </source>
</evidence>
<feature type="region of interest" description="Disordered" evidence="9">
    <location>
        <begin position="748"/>
        <end position="797"/>
    </location>
</feature>
<feature type="transmembrane region" description="Helical" evidence="10">
    <location>
        <begin position="1102"/>
        <end position="1119"/>
    </location>
</feature>
<reference evidence="13" key="1">
    <citation type="journal article" date="2020" name="Fungal Divers.">
        <title>Resolving the Mortierellaceae phylogeny through synthesis of multi-gene phylogenetics and phylogenomics.</title>
        <authorList>
            <person name="Vandepol N."/>
            <person name="Liber J."/>
            <person name="Desiro A."/>
            <person name="Na H."/>
            <person name="Kennedy M."/>
            <person name="Barry K."/>
            <person name="Grigoriev I.V."/>
            <person name="Miller A.N."/>
            <person name="O'Donnell K."/>
            <person name="Stajich J.E."/>
            <person name="Bonito G."/>
        </authorList>
    </citation>
    <scope>NUCLEOTIDE SEQUENCE</scope>
    <source>
        <strain evidence="13">REB-010B</strain>
    </source>
</reference>
<dbReference type="InterPro" id="IPR027417">
    <property type="entry name" value="P-loop_NTPase"/>
</dbReference>
<feature type="transmembrane region" description="Helical" evidence="10">
    <location>
        <begin position="190"/>
        <end position="212"/>
    </location>
</feature>
<dbReference type="OrthoDB" id="6500128at2759"/>
<dbReference type="SUPFAM" id="SSF52540">
    <property type="entry name" value="P-loop containing nucleoside triphosphate hydrolases"/>
    <property type="match status" value="2"/>
</dbReference>
<evidence type="ECO:0000256" key="4">
    <source>
        <dbReference type="ARBA" id="ARBA00022737"/>
    </source>
</evidence>
<protein>
    <recommendedName>
        <fullName evidence="15">P-loop containing nucleoside triphosphate hydrolase protein</fullName>
    </recommendedName>
</protein>
<sequence>MIAIGTSVLVLRSASSLPANELDSQSKLTFAMTLFLLQGFVLEAWPRGGTRVQQESGASAYDKANLCSRCTFYFFQPIVSLSIKRTITVDDIQNQLPEFMQSAPSCETLEKQWYKNVEQTRSRDGAFGQGRKKQPVSLFRTILQVHSKAFVPILFFRTIRPALLYSIPGMLSLFLAYLQDAGTDNAKSFAYGLFLAVAISGAALIGALLQAVSRQYSIQRSLQTQVALTAMVYRKSLRLSPDSKNKSTTGEIMNRMSIDAQVWGDAILFLSMWVSLPVEICSAMWLCKWCISRQYHVRWSFMAGVLALVGMTPLQVWRARVYNKMQKDKLSISDERIRLTTEVLAAAKVVKLYSWEAAFKQKILNIRDRELGALRRLGYIYSIMSIIFTSSTLIISLLTLSVYATWGGDGFTEGKLTPQTVFVSMTLFSMLRNPIGALAEATSITLQAIVSTKRIEQFLLLEEVQDSDVTREPSLPESPDAPLITIREGTFAWTKSVPTPSDGEFDDDVDDRTPLLANSESEVNESRHHGSTLENINLSAMNKSITAIVGRVGQGKSSLLSAIIGEMYKTHGEVFTRGRIAYVPQHAWILNCSLRDNILFGKPYDHNRYERILHACGLEPDIAMLPAGDLTEIGERGINLSGGQKQRVSLARAAYDDADIYLLDDPLSAVDAHVDRHLWRNLIGPSGLLKDKARVLVTHGIHHLKDMDKIVMMKGGCIAELGTYTELMAEHKIFYLLIKEYAIKNRRQSVSADGPPSGDASAGLSPREEEEEEVRTEIDPSIVTQSELEYDDRSSDNDTLDTIEEQVEVELGATGQEVSKVSKISAEAERDAKGKIIETEKIMEGSISLETILVYVRAASYKNAALVILFHCIGQASLIGTSLWLKYWIKRTEESSGDHNGDDTPAPPSLKLFLAVFTLLTINYVFMCMLMIYINFVIARIRASFIIHRDLISKLLRLPASFFDTTPLGRIINRASSDIAVIDEGLPWAFDTLIMYFISVAASLIIVSVSTPVFLLALPAFMVAVLVIQHYYLHSSRALKRIFHVSKSPIFQHFNETLGGVSTIRAMRVQDRFINGNVTRIDANMNAHVAYTYSIRWVEVRLQSLAAVVILLVCIAFVFTRDTADPATAGLALSFALTITQDVNTLVRTYCDLQSRLVPVERVNEYIDLPTEAPERLPLLDRTKVWPPKHGAIRFDNYSARYREGLDLVLKGVSFEVQAGEKIGIVGRTGAGKSSLTLALFRMIEAAGSHWAKAANQNESPDDSGDNGGEDGGRIEIDGIDISTLGLVDLRQALAIIPQDPILFAGSIRDNLDPFLEHPDHLLWTALERAHLKDYIQSLPGGLSFEVSQNGENFSVGQRSLICLARALLRKTKILVMDEATSAVDVETDELIQRTIRTEFADRTILTIAHRIKTVMDSDKILVLEQGQVVEFDSPNVLLQRKDESLFYRLAEQSGEV</sequence>
<dbReference type="GO" id="GO:0016887">
    <property type="term" value="F:ATP hydrolysis activity"/>
    <property type="evidence" value="ECO:0007669"/>
    <property type="project" value="InterPro"/>
</dbReference>
<dbReference type="Proteomes" id="UP000738325">
    <property type="component" value="Unassembled WGS sequence"/>
</dbReference>
<feature type="transmembrane region" description="Helical" evidence="10">
    <location>
        <begin position="262"/>
        <end position="285"/>
    </location>
</feature>
<dbReference type="InterPro" id="IPR050173">
    <property type="entry name" value="ABC_transporter_C-like"/>
</dbReference>
<comment type="subcellular location">
    <subcellularLocation>
        <location evidence="1">Vacuole membrane</location>
        <topology evidence="1">Multi-pass membrane protein</topology>
    </subcellularLocation>
</comment>
<dbReference type="Gene3D" id="3.40.50.300">
    <property type="entry name" value="P-loop containing nucleotide triphosphate hydrolases"/>
    <property type="match status" value="2"/>
</dbReference>
<dbReference type="PANTHER" id="PTHR24223:SF443">
    <property type="entry name" value="MULTIDRUG-RESISTANCE LIKE PROTEIN 1, ISOFORM I"/>
    <property type="match status" value="1"/>
</dbReference>
<dbReference type="FunFam" id="3.40.50.300:FF:000997">
    <property type="entry name" value="Multidrug resistance-associated protein 1"/>
    <property type="match status" value="1"/>
</dbReference>
<keyword evidence="8 10" id="KW-0472">Membrane</keyword>
<dbReference type="InterPro" id="IPR036640">
    <property type="entry name" value="ABC1_TM_sf"/>
</dbReference>
<evidence type="ECO:0000313" key="14">
    <source>
        <dbReference type="Proteomes" id="UP000738325"/>
    </source>
</evidence>
<dbReference type="InterPro" id="IPR003439">
    <property type="entry name" value="ABC_transporter-like_ATP-bd"/>
</dbReference>
<keyword evidence="3 10" id="KW-0812">Transmembrane</keyword>
<dbReference type="InterPro" id="IPR003593">
    <property type="entry name" value="AAA+_ATPase"/>
</dbReference>
<keyword evidence="7 10" id="KW-1133">Transmembrane helix</keyword>
<feature type="transmembrane region" description="Helical" evidence="10">
    <location>
        <begin position="912"/>
        <end position="939"/>
    </location>
</feature>
<keyword evidence="2" id="KW-0813">Transport</keyword>
<dbReference type="InterPro" id="IPR044726">
    <property type="entry name" value="ABCC_6TM_D2"/>
</dbReference>
<dbReference type="Pfam" id="PF00005">
    <property type="entry name" value="ABC_tran"/>
    <property type="match status" value="2"/>
</dbReference>
<dbReference type="FunFam" id="1.20.1560.10:FF:000010">
    <property type="entry name" value="Multidrug resistance-associated ABC transporter"/>
    <property type="match status" value="1"/>
</dbReference>
<dbReference type="GO" id="GO:0140359">
    <property type="term" value="F:ABC-type transporter activity"/>
    <property type="evidence" value="ECO:0007669"/>
    <property type="project" value="InterPro"/>
</dbReference>
<feature type="region of interest" description="Disordered" evidence="9">
    <location>
        <begin position="1254"/>
        <end position="1273"/>
    </location>
</feature>
<feature type="compositionally biased region" description="Acidic residues" evidence="9">
    <location>
        <begin position="1260"/>
        <end position="1269"/>
    </location>
</feature>
<keyword evidence="4" id="KW-0677">Repeat</keyword>
<keyword evidence="6" id="KW-0067">ATP-binding</keyword>
<evidence type="ECO:0008006" key="15">
    <source>
        <dbReference type="Google" id="ProtNLM"/>
    </source>
</evidence>
<proteinExistence type="predicted"/>
<dbReference type="SUPFAM" id="SSF90123">
    <property type="entry name" value="ABC transporter transmembrane region"/>
    <property type="match status" value="2"/>
</dbReference>
<evidence type="ECO:0000256" key="8">
    <source>
        <dbReference type="ARBA" id="ARBA00023136"/>
    </source>
</evidence>
<accession>A0A9P6UZS1</accession>
<dbReference type="InterPro" id="IPR011527">
    <property type="entry name" value="ABC1_TM_dom"/>
</dbReference>
<evidence type="ECO:0000313" key="13">
    <source>
        <dbReference type="EMBL" id="KAG0327991.1"/>
    </source>
</evidence>
<feature type="transmembrane region" description="Helical" evidence="10">
    <location>
        <begin position="988"/>
        <end position="1007"/>
    </location>
</feature>
<dbReference type="EMBL" id="JAAAIP010000044">
    <property type="protein sequence ID" value="KAG0327991.1"/>
    <property type="molecule type" value="Genomic_DNA"/>
</dbReference>
<gene>
    <name evidence="13" type="ORF">BGZ99_006490</name>
</gene>
<feature type="transmembrane region" description="Helical" evidence="10">
    <location>
        <begin position="1013"/>
        <end position="1033"/>
    </location>
</feature>
<feature type="transmembrane region" description="Helical" evidence="10">
    <location>
        <begin position="162"/>
        <end position="178"/>
    </location>
</feature>
<feature type="domain" description="ABC transmembrane type-1" evidence="12">
    <location>
        <begin position="170"/>
        <end position="447"/>
    </location>
</feature>
<evidence type="ECO:0000256" key="6">
    <source>
        <dbReference type="ARBA" id="ARBA00022840"/>
    </source>
</evidence>
<dbReference type="Pfam" id="PF00664">
    <property type="entry name" value="ABC_membrane"/>
    <property type="match status" value="2"/>
</dbReference>
<feature type="domain" description="ABC transporter" evidence="11">
    <location>
        <begin position="518"/>
        <end position="740"/>
    </location>
</feature>
<evidence type="ECO:0000256" key="2">
    <source>
        <dbReference type="ARBA" id="ARBA00022448"/>
    </source>
</evidence>
<dbReference type="CDD" id="cd03244">
    <property type="entry name" value="ABCC_MRP_domain2"/>
    <property type="match status" value="1"/>
</dbReference>
<dbReference type="CDD" id="cd03250">
    <property type="entry name" value="ABCC_MRP_domain1"/>
    <property type="match status" value="1"/>
</dbReference>
<evidence type="ECO:0000256" key="7">
    <source>
        <dbReference type="ARBA" id="ARBA00022989"/>
    </source>
</evidence>
<evidence type="ECO:0000256" key="1">
    <source>
        <dbReference type="ARBA" id="ARBA00004128"/>
    </source>
</evidence>
<keyword evidence="5" id="KW-0547">Nucleotide-binding</keyword>
<dbReference type="InterPro" id="IPR044746">
    <property type="entry name" value="ABCC_6TM_D1"/>
</dbReference>
<keyword evidence="14" id="KW-1185">Reference proteome</keyword>
<name>A0A9P6UZS1_9FUNG</name>
<evidence type="ECO:0000259" key="12">
    <source>
        <dbReference type="PROSITE" id="PS50929"/>
    </source>
</evidence>
<dbReference type="InterPro" id="IPR017871">
    <property type="entry name" value="ABC_transporter-like_CS"/>
</dbReference>
<feature type="domain" description="ABC transporter" evidence="11">
    <location>
        <begin position="1193"/>
        <end position="1451"/>
    </location>
</feature>
<feature type="transmembrane region" description="Helical" evidence="10">
    <location>
        <begin position="379"/>
        <end position="404"/>
    </location>
</feature>
<evidence type="ECO:0000256" key="9">
    <source>
        <dbReference type="SAM" id="MobiDB-lite"/>
    </source>
</evidence>
<dbReference type="GO" id="GO:0000329">
    <property type="term" value="C:fungal-type vacuole membrane"/>
    <property type="evidence" value="ECO:0007669"/>
    <property type="project" value="UniProtKB-ARBA"/>
</dbReference>
<feature type="transmembrane region" description="Helical" evidence="10">
    <location>
        <begin position="297"/>
        <end position="317"/>
    </location>
</feature>
<evidence type="ECO:0000256" key="3">
    <source>
        <dbReference type="ARBA" id="ARBA00022692"/>
    </source>
</evidence>
<organism evidence="13 14">
    <name type="scientific">Dissophora globulifera</name>
    <dbReference type="NCBI Taxonomy" id="979702"/>
    <lineage>
        <taxon>Eukaryota</taxon>
        <taxon>Fungi</taxon>
        <taxon>Fungi incertae sedis</taxon>
        <taxon>Mucoromycota</taxon>
        <taxon>Mortierellomycotina</taxon>
        <taxon>Mortierellomycetes</taxon>
        <taxon>Mortierellales</taxon>
        <taxon>Mortierellaceae</taxon>
        <taxon>Dissophora</taxon>
    </lineage>
</organism>
<dbReference type="PANTHER" id="PTHR24223">
    <property type="entry name" value="ATP-BINDING CASSETTE SUB-FAMILY C"/>
    <property type="match status" value="1"/>
</dbReference>
<dbReference type="GO" id="GO:0005524">
    <property type="term" value="F:ATP binding"/>
    <property type="evidence" value="ECO:0007669"/>
    <property type="project" value="UniProtKB-KW"/>
</dbReference>
<dbReference type="CDD" id="cd18580">
    <property type="entry name" value="ABC_6TM_ABCC_D2"/>
    <property type="match status" value="1"/>
</dbReference>
<dbReference type="PROSITE" id="PS50929">
    <property type="entry name" value="ABC_TM1F"/>
    <property type="match status" value="2"/>
</dbReference>
<evidence type="ECO:0000256" key="5">
    <source>
        <dbReference type="ARBA" id="ARBA00022741"/>
    </source>
</evidence>
<dbReference type="FunFam" id="3.40.50.300:FF:000163">
    <property type="entry name" value="Multidrug resistance-associated protein member 4"/>
    <property type="match status" value="1"/>
</dbReference>
<feature type="domain" description="ABC transmembrane type-1" evidence="12">
    <location>
        <begin position="865"/>
        <end position="1155"/>
    </location>
</feature>
<dbReference type="CDD" id="cd18579">
    <property type="entry name" value="ABC_6TM_ABCC_D1"/>
    <property type="match status" value="1"/>
</dbReference>